<dbReference type="PANTHER" id="PTHR18964">
    <property type="entry name" value="ROK (REPRESSOR, ORF, KINASE) FAMILY"/>
    <property type="match status" value="1"/>
</dbReference>
<dbReference type="AlphaFoldDB" id="A0A087CE08"/>
<dbReference type="InterPro" id="IPR011991">
    <property type="entry name" value="ArsR-like_HTH"/>
</dbReference>
<name>A0A087CE08_9BIFI</name>
<organism evidence="2 3">
    <name type="scientific">Bifidobacterium psychraerophilum</name>
    <dbReference type="NCBI Taxonomy" id="218140"/>
    <lineage>
        <taxon>Bacteria</taxon>
        <taxon>Bacillati</taxon>
        <taxon>Actinomycetota</taxon>
        <taxon>Actinomycetes</taxon>
        <taxon>Bifidobacteriales</taxon>
        <taxon>Bifidobacteriaceae</taxon>
        <taxon>Bifidobacterium</taxon>
    </lineage>
</organism>
<dbReference type="STRING" id="218140.BPSY_1916"/>
<dbReference type="EC" id="2.7.1.2" evidence="2"/>
<accession>A0A087CE08</accession>
<dbReference type="SUPFAM" id="SSF46785">
    <property type="entry name" value="Winged helix' DNA-binding domain"/>
    <property type="match status" value="1"/>
</dbReference>
<evidence type="ECO:0000313" key="2">
    <source>
        <dbReference type="EMBL" id="KFI81508.1"/>
    </source>
</evidence>
<dbReference type="PANTHER" id="PTHR18964:SF149">
    <property type="entry name" value="BIFUNCTIONAL UDP-N-ACETYLGLUCOSAMINE 2-EPIMERASE_N-ACETYLMANNOSAMINE KINASE"/>
    <property type="match status" value="1"/>
</dbReference>
<evidence type="ECO:0000256" key="1">
    <source>
        <dbReference type="ARBA" id="ARBA00006479"/>
    </source>
</evidence>
<dbReference type="SUPFAM" id="SSF53067">
    <property type="entry name" value="Actin-like ATPase domain"/>
    <property type="match status" value="1"/>
</dbReference>
<reference evidence="2 3" key="1">
    <citation type="submission" date="2014-03" db="EMBL/GenBank/DDBJ databases">
        <title>Genomics of Bifidobacteria.</title>
        <authorList>
            <person name="Ventura M."/>
            <person name="Milani C."/>
            <person name="Lugli G.A."/>
        </authorList>
    </citation>
    <scope>NUCLEOTIDE SEQUENCE [LARGE SCALE GENOMIC DNA]</scope>
    <source>
        <strain evidence="2 3">LMG 21775</strain>
    </source>
</reference>
<protein>
    <submittedName>
        <fullName evidence="2">ROK family transcriptional regulator</fullName>
        <ecNumber evidence="2">2.7.1.2</ecNumber>
    </submittedName>
</protein>
<proteinExistence type="inferred from homology"/>
<dbReference type="Gene3D" id="3.30.420.40">
    <property type="match status" value="2"/>
</dbReference>
<dbReference type="InterPro" id="IPR043129">
    <property type="entry name" value="ATPase_NBD"/>
</dbReference>
<dbReference type="PROSITE" id="PS01125">
    <property type="entry name" value="ROK"/>
    <property type="match status" value="1"/>
</dbReference>
<comment type="similarity">
    <text evidence="1">Belongs to the ROK (NagC/XylR) family.</text>
</comment>
<dbReference type="InterPro" id="IPR049874">
    <property type="entry name" value="ROK_cs"/>
</dbReference>
<gene>
    <name evidence="2" type="ORF">BPSY_1916</name>
</gene>
<dbReference type="Gene3D" id="1.10.10.10">
    <property type="entry name" value="Winged helix-like DNA-binding domain superfamily/Winged helix DNA-binding domain"/>
    <property type="match status" value="1"/>
</dbReference>
<dbReference type="Proteomes" id="UP000029050">
    <property type="component" value="Unassembled WGS sequence"/>
</dbReference>
<dbReference type="eggNOG" id="COG1940">
    <property type="taxonomic scope" value="Bacteria"/>
</dbReference>
<comment type="caution">
    <text evidence="2">The sequence shown here is derived from an EMBL/GenBank/DDBJ whole genome shotgun (WGS) entry which is preliminary data.</text>
</comment>
<dbReference type="InterPro" id="IPR036390">
    <property type="entry name" value="WH_DNA-bd_sf"/>
</dbReference>
<dbReference type="Pfam" id="PF00480">
    <property type="entry name" value="ROK"/>
    <property type="match status" value="1"/>
</dbReference>
<keyword evidence="2" id="KW-0808">Transferase</keyword>
<dbReference type="GO" id="GO:0004340">
    <property type="term" value="F:glucokinase activity"/>
    <property type="evidence" value="ECO:0007669"/>
    <property type="project" value="UniProtKB-EC"/>
</dbReference>
<dbReference type="InterPro" id="IPR000600">
    <property type="entry name" value="ROK"/>
</dbReference>
<keyword evidence="3" id="KW-1185">Reference proteome</keyword>
<evidence type="ECO:0000313" key="3">
    <source>
        <dbReference type="Proteomes" id="UP000029050"/>
    </source>
</evidence>
<dbReference type="Pfam" id="PF13412">
    <property type="entry name" value="HTH_24"/>
    <property type="match status" value="1"/>
</dbReference>
<dbReference type="CDD" id="cd00090">
    <property type="entry name" value="HTH_ARSR"/>
    <property type="match status" value="1"/>
</dbReference>
<sequence>MRSGTSGMPRGGDHQSLSELNRSRVVEYLHRNGISSRADIAHALGLTPPAITKITAKLIDLGIISETGNLEGRLNRRALGLALNHSKYRVIGVKFARSLVQIGVFDISGRQLSIIDLPPVKDTSIASTIVEIRSIISDLLAKDPDIVAVGMSVPGPYLRHEGRIAVVTSMPGWTEVCYTDEFQHAFPVPTFIEHDARSGALAESLFDPRISSGNIAYYLVGEGVGVGVMEHERLINGDRGAATEIGHISIDVNGKACKCGNVGCLECYCSAVAVHERLLESDILPDRENIASMTHRDACNALFNAAKLGNMRAQQLVKETAEFVAYGCVNIINCYNPKQIVIGDIMSQAGPALLDTIKKVLKQRVVPEILDGTEIMLSTLTSDPTLTGAAAVAANQFLRHPSRFARST</sequence>
<dbReference type="EMBL" id="JGZI01000010">
    <property type="protein sequence ID" value="KFI81508.1"/>
    <property type="molecule type" value="Genomic_DNA"/>
</dbReference>
<dbReference type="InterPro" id="IPR036388">
    <property type="entry name" value="WH-like_DNA-bd_sf"/>
</dbReference>